<evidence type="ECO:0000256" key="2">
    <source>
        <dbReference type="ARBA" id="ARBA00022723"/>
    </source>
</evidence>
<keyword evidence="3" id="KW-0677">Repeat</keyword>
<dbReference type="GO" id="GO:0000981">
    <property type="term" value="F:DNA-binding transcription factor activity, RNA polymerase II-specific"/>
    <property type="evidence" value="ECO:0007669"/>
    <property type="project" value="TreeGrafter"/>
</dbReference>
<keyword evidence="4 7" id="KW-0863">Zinc-finger</keyword>
<evidence type="ECO:0000259" key="8">
    <source>
        <dbReference type="PROSITE" id="PS50157"/>
    </source>
</evidence>
<dbReference type="GO" id="GO:0005634">
    <property type="term" value="C:nucleus"/>
    <property type="evidence" value="ECO:0007669"/>
    <property type="project" value="UniProtKB-SubCell"/>
</dbReference>
<dbReference type="PROSITE" id="PS50157">
    <property type="entry name" value="ZINC_FINGER_C2H2_2"/>
    <property type="match status" value="3"/>
</dbReference>
<feature type="domain" description="C2H2-type" evidence="8">
    <location>
        <begin position="66"/>
        <end position="88"/>
    </location>
</feature>
<dbReference type="AlphaFoldDB" id="A0A7K6RVB9"/>
<gene>
    <name evidence="9" type="primary">Znf574_1</name>
    <name evidence="9" type="ORF">RHYJUB_R14845</name>
</gene>
<feature type="non-terminal residue" evidence="9">
    <location>
        <position position="1"/>
    </location>
</feature>
<keyword evidence="6" id="KW-0539">Nucleus</keyword>
<dbReference type="Gene3D" id="3.30.160.60">
    <property type="entry name" value="Classic Zinc Finger"/>
    <property type="match status" value="1"/>
</dbReference>
<evidence type="ECO:0000313" key="10">
    <source>
        <dbReference type="Proteomes" id="UP000570016"/>
    </source>
</evidence>
<evidence type="ECO:0000313" key="9">
    <source>
        <dbReference type="EMBL" id="NWW89980.1"/>
    </source>
</evidence>
<comment type="subcellular location">
    <subcellularLocation>
        <location evidence="1">Nucleus</location>
    </subcellularLocation>
</comment>
<dbReference type="PROSITE" id="PS00028">
    <property type="entry name" value="ZINC_FINGER_C2H2_1"/>
    <property type="match status" value="3"/>
</dbReference>
<keyword evidence="10" id="KW-1185">Reference proteome</keyword>
<reference evidence="9 10" key="1">
    <citation type="submission" date="2019-09" db="EMBL/GenBank/DDBJ databases">
        <title>Bird 10,000 Genomes (B10K) Project - Family phase.</title>
        <authorList>
            <person name="Zhang G."/>
        </authorList>
    </citation>
    <scope>NUCLEOTIDE SEQUENCE [LARGE SCALE GENOMIC DNA]</scope>
    <source>
        <strain evidence="9">B10K-DU-029-58</strain>
        <tissue evidence="9">Muscle</tissue>
    </source>
</reference>
<dbReference type="Proteomes" id="UP000570016">
    <property type="component" value="Unassembled WGS sequence"/>
</dbReference>
<keyword evidence="5" id="KW-0862">Zinc</keyword>
<dbReference type="InterPro" id="IPR013087">
    <property type="entry name" value="Znf_C2H2_type"/>
</dbReference>
<feature type="domain" description="C2H2-type" evidence="8">
    <location>
        <begin position="119"/>
        <end position="146"/>
    </location>
</feature>
<accession>A0A7K6RVB9</accession>
<dbReference type="GO" id="GO:0008270">
    <property type="term" value="F:zinc ion binding"/>
    <property type="evidence" value="ECO:0007669"/>
    <property type="project" value="UniProtKB-KW"/>
</dbReference>
<evidence type="ECO:0000256" key="3">
    <source>
        <dbReference type="ARBA" id="ARBA00022737"/>
    </source>
</evidence>
<dbReference type="SMART" id="SM00355">
    <property type="entry name" value="ZnF_C2H2"/>
    <property type="match status" value="4"/>
</dbReference>
<dbReference type="OrthoDB" id="8922241at2759"/>
<evidence type="ECO:0000256" key="1">
    <source>
        <dbReference type="ARBA" id="ARBA00004123"/>
    </source>
</evidence>
<dbReference type="InterPro" id="IPR036236">
    <property type="entry name" value="Znf_C2H2_sf"/>
</dbReference>
<dbReference type="PANTHER" id="PTHR23226:SF416">
    <property type="entry name" value="FI01424P"/>
    <property type="match status" value="1"/>
</dbReference>
<dbReference type="EMBL" id="VZRY01003047">
    <property type="protein sequence ID" value="NWW89980.1"/>
    <property type="molecule type" value="Genomic_DNA"/>
</dbReference>
<comment type="caution">
    <text evidence="9">The sequence shown here is derived from an EMBL/GenBank/DDBJ whole genome shotgun (WGS) entry which is preliminary data.</text>
</comment>
<feature type="non-terminal residue" evidence="9">
    <location>
        <position position="207"/>
    </location>
</feature>
<feature type="domain" description="C2H2-type" evidence="8">
    <location>
        <begin position="182"/>
        <end position="207"/>
    </location>
</feature>
<evidence type="ECO:0000256" key="4">
    <source>
        <dbReference type="ARBA" id="ARBA00022771"/>
    </source>
</evidence>
<evidence type="ECO:0000256" key="6">
    <source>
        <dbReference type="ARBA" id="ARBA00023242"/>
    </source>
</evidence>
<dbReference type="PANTHER" id="PTHR23226">
    <property type="entry name" value="ZINC FINGER AND SCAN DOMAIN-CONTAINING"/>
    <property type="match status" value="1"/>
</dbReference>
<dbReference type="GO" id="GO:0000978">
    <property type="term" value="F:RNA polymerase II cis-regulatory region sequence-specific DNA binding"/>
    <property type="evidence" value="ECO:0007669"/>
    <property type="project" value="TreeGrafter"/>
</dbReference>
<proteinExistence type="predicted"/>
<organism evidence="9 10">
    <name type="scientific">Rhynochetos jubatus</name>
    <name type="common">kagu</name>
    <dbReference type="NCBI Taxonomy" id="54386"/>
    <lineage>
        <taxon>Eukaryota</taxon>
        <taxon>Metazoa</taxon>
        <taxon>Chordata</taxon>
        <taxon>Craniata</taxon>
        <taxon>Vertebrata</taxon>
        <taxon>Euteleostomi</taxon>
        <taxon>Archelosauria</taxon>
        <taxon>Archosauria</taxon>
        <taxon>Dinosauria</taxon>
        <taxon>Saurischia</taxon>
        <taxon>Theropoda</taxon>
        <taxon>Coelurosauria</taxon>
        <taxon>Aves</taxon>
        <taxon>Neognathae</taxon>
        <taxon>Neoaves</taxon>
        <taxon>Phaethontimorphae</taxon>
        <taxon>Eurypygiformes</taxon>
        <taxon>Rhynochetidae</taxon>
        <taxon>Rhynochetos</taxon>
    </lineage>
</organism>
<name>A0A7K6RVB9_9AVES</name>
<evidence type="ECO:0000256" key="5">
    <source>
        <dbReference type="ARBA" id="ARBA00022833"/>
    </source>
</evidence>
<keyword evidence="2" id="KW-0479">Metal-binding</keyword>
<protein>
    <submittedName>
        <fullName evidence="9">ZN574 protein</fullName>
    </submittedName>
</protein>
<sequence>MAEPPEETVLYVEHRYVCSECSHLSASLEDALLHQQRHLPLPQHQYELVGFPPAFQTFSVPESSQYQCLECGQLLLSPGQLLEHQEMHLKLIQPQENDPSPVVPSVQSFSTGSSGSIHYECPECKSLFSNQEIWLAHRQNHRVDPPPPPPALVDLEHSYRKQEEDGSEAGISEPGGVQLLLYECGECFRLFQNPKEFLEHQAIHLTS</sequence>
<evidence type="ECO:0000256" key="7">
    <source>
        <dbReference type="PROSITE-ProRule" id="PRU00042"/>
    </source>
</evidence>
<dbReference type="SUPFAM" id="SSF57667">
    <property type="entry name" value="beta-beta-alpha zinc fingers"/>
    <property type="match status" value="1"/>
</dbReference>